<keyword evidence="3" id="KW-1185">Reference proteome</keyword>
<dbReference type="Proteomes" id="UP000266633">
    <property type="component" value="Unassembled WGS sequence"/>
</dbReference>
<proteinExistence type="predicted"/>
<reference evidence="2 3" key="1">
    <citation type="submission" date="2018-09" db="EMBL/GenBank/DDBJ databases">
        <title>Phylogenetic diversity of Pectobacterium and Dickeya strains causing blackleg disease of potato in Morocco.</title>
        <authorList>
            <person name="Oulghazi S."/>
            <person name="Moumni M."/>
            <person name="Faure D."/>
        </authorList>
    </citation>
    <scope>NUCLEOTIDE SEQUENCE [LARGE SCALE GENOMIC DNA]</scope>
    <source>
        <strain evidence="2 3">S4.16.03.LID</strain>
    </source>
</reference>
<comment type="caution">
    <text evidence="2">The sequence shown here is derived from an EMBL/GenBank/DDBJ whole genome shotgun (WGS) entry which is preliminary data.</text>
</comment>
<name>A0ABX9NKC2_9GAMM</name>
<organism evidence="2 3">
    <name type="scientific">Dickeya dianthicola</name>
    <dbReference type="NCBI Taxonomy" id="204039"/>
    <lineage>
        <taxon>Bacteria</taxon>
        <taxon>Pseudomonadati</taxon>
        <taxon>Pseudomonadota</taxon>
        <taxon>Gammaproteobacteria</taxon>
        <taxon>Enterobacterales</taxon>
        <taxon>Pectobacteriaceae</taxon>
        <taxon>Dickeya</taxon>
    </lineage>
</organism>
<feature type="region of interest" description="Disordered" evidence="1">
    <location>
        <begin position="22"/>
        <end position="42"/>
    </location>
</feature>
<gene>
    <name evidence="2" type="ORF">D5077_20780</name>
</gene>
<accession>A0ABX9NKC2</accession>
<sequence length="74" mass="8507">MYPHTKGAQFFAVGHGNEYRQPRKGFLRPDQQCKASGNPSWRAEMSDKGERVWCDLWTSCLLASLPEHIEVRTV</sequence>
<protein>
    <submittedName>
        <fullName evidence="2">Uncharacterized protein</fullName>
    </submittedName>
</protein>
<evidence type="ECO:0000256" key="1">
    <source>
        <dbReference type="SAM" id="MobiDB-lite"/>
    </source>
</evidence>
<dbReference type="EMBL" id="QZDO01000084">
    <property type="protein sequence ID" value="RJL66161.1"/>
    <property type="molecule type" value="Genomic_DNA"/>
</dbReference>
<evidence type="ECO:0000313" key="3">
    <source>
        <dbReference type="Proteomes" id="UP000266633"/>
    </source>
</evidence>
<evidence type="ECO:0000313" key="2">
    <source>
        <dbReference type="EMBL" id="RJL66161.1"/>
    </source>
</evidence>